<dbReference type="GO" id="GO:0050660">
    <property type="term" value="F:flavin adenine dinucleotide binding"/>
    <property type="evidence" value="ECO:0007669"/>
    <property type="project" value="InterPro"/>
</dbReference>
<dbReference type="PANTHER" id="PTHR11552:SF147">
    <property type="entry name" value="CHOLINE DEHYDROGENASE, MITOCHONDRIAL"/>
    <property type="match status" value="1"/>
</dbReference>
<dbReference type="PROSITE" id="PS00624">
    <property type="entry name" value="GMC_OXRED_2"/>
    <property type="match status" value="1"/>
</dbReference>
<dbReference type="EMBL" id="JAESVG020000002">
    <property type="protein sequence ID" value="KAG8630270.1"/>
    <property type="molecule type" value="Genomic_DNA"/>
</dbReference>
<dbReference type="InterPro" id="IPR011009">
    <property type="entry name" value="Kinase-like_dom_sf"/>
</dbReference>
<proteinExistence type="inferred from homology"/>
<comment type="cofactor">
    <cofactor evidence="1">
        <name>FAD</name>
        <dbReference type="ChEBI" id="CHEBI:57692"/>
    </cofactor>
</comment>
<dbReference type="Pfam" id="PF05199">
    <property type="entry name" value="GMC_oxred_C"/>
    <property type="match status" value="1"/>
</dbReference>
<reference evidence="6" key="1">
    <citation type="submission" date="2021-07" db="EMBL/GenBank/DDBJ databases">
        <title>Elsinoe batatas strain:CRI-CJ2 Genome sequencing and assembly.</title>
        <authorList>
            <person name="Huang L."/>
        </authorList>
    </citation>
    <scope>NUCLEOTIDE SEQUENCE</scope>
    <source>
        <strain evidence="6">CRI-CJ2</strain>
    </source>
</reference>
<dbReference type="Pfam" id="PF00732">
    <property type="entry name" value="GMC_oxred_N"/>
    <property type="match status" value="1"/>
</dbReference>
<evidence type="ECO:0000259" key="5">
    <source>
        <dbReference type="PROSITE" id="PS00624"/>
    </source>
</evidence>
<dbReference type="InterPro" id="IPR007867">
    <property type="entry name" value="GMC_OxRtase_C"/>
</dbReference>
<comment type="caution">
    <text evidence="6">The sequence shown here is derived from an EMBL/GenBank/DDBJ whole genome shotgun (WGS) entry which is preliminary data.</text>
</comment>
<sequence>MLPTSVLREELLADNVDFYSLGFLVILIGGSVIHKPDLTAVERSGSDWDAVGVVASKTHAADLIRHSRDRLSAMMRFQREKGSDESWENILASCSGSDWEIIRVSGWTKEGSKRTLKIISQECIESLASSSDLRKLGVLSHKALECIQMNHPTLGSYLFCVPATVLGAAGFVMPDADFLTVADGRPGEPCVWPGLVIDTIFTSMCLFEASPGLHDSNRRLLLGKWLSLAKSMDPRATMQNLLPYLYRWKSLCPEFIEILRYQLRDWERTIPSSGLSEVAKGHDAAWRFHTLNNVDLSSTGFRKVLVHSTLWTTAGVHMERVPLDMARWTGHLPDGKWSLQHLQHHPSSSFSRNSQCRRGFLVHESTGGSSQEVLLKSSKTMSAELQALPSVKHYFPINSTQELMAMVENCIVYRFIPGKSVLDARLDHVRQHHHEARWGPTPCSECLTFQRYMIAVELRRARDVTDAYRASWTIAAKVPTEATIHQFFYFRLRNDQRIRQFYIDAIQPFSHVQSDMSVVIEKFLHLPIKVNGVLHDSLRTHLTEAEKVLNPDSGFFQKLPIAFGLGDGHGGNVLLQDGSSTTVPALKYIDYEVAGYHNPLLDLAKPIYLDCFYEVLWADLKPSDISRASNWPTVEWTLQEDQLVITYEYTPDFLSKILAFAKLEHTLRFVLERISRTDADAELIVAAESILANALFCSAVLTRDFSRRADLFFLNLAVGVQLADDLRTTIDGLFGWGDFPSKSTTEFSRLLCPETPSRAVASARVHQVILSQQTISRISQTPTIPLLINNHLAEKERSMSEHEHTETFDYIVCGGGTSGCVVAGRLSKALPECSVLLLEAGADDRGKENSTMPGGWNLNFGTDRDWNFVNSGSMHERHSSIKLSRGRLIGGSSATNGTICVRGSPQDFDDWGIEGWSGKEMFDYMRKVETFHPAPWHTESTTHHGYTGPIHTEPHELAPISERMLDSFQSFGLPLDPDMFTSGDNPHGCGHAPRTHWNGLRSTSAAYLTPCSNLEIRTRTMVDRILLERRKSGELCVAAVLAVTEDGKRMQFNVSKEVVLSGGAYCSPGILLRSGIGPQGDLERLGIPCHLNLPGVGSNLLDHPIVFIFYETDQKGLTKDSLMHHGPTAYENARELWLQDKTGILSSIPFGAVAFARLDDRLSDSQLWRDSHDDTGRDPMGRTKMQPHIEFFTTECYAGLKEMSAIPEAGQHVFGIVVELLAPRSFGKVQLTSKDPNAKMVVQHNYLTDSRDDLVLAEACRFANEIVTTGSGTEQLIKGSWPPASEHHILRTREEWAAYARKNVTSCFHAAGTCKLGAASDPMAVLDAEMHVHGIDNLRVADCSVMPMLNGGHTQMPAYAIGEKAVDMIIAAHKAPL</sequence>
<evidence type="ECO:0000256" key="4">
    <source>
        <dbReference type="ARBA" id="ARBA00022827"/>
    </source>
</evidence>
<organism evidence="6 7">
    <name type="scientific">Elsinoe batatas</name>
    <dbReference type="NCBI Taxonomy" id="2601811"/>
    <lineage>
        <taxon>Eukaryota</taxon>
        <taxon>Fungi</taxon>
        <taxon>Dikarya</taxon>
        <taxon>Ascomycota</taxon>
        <taxon>Pezizomycotina</taxon>
        <taxon>Dothideomycetes</taxon>
        <taxon>Dothideomycetidae</taxon>
        <taxon>Myriangiales</taxon>
        <taxon>Elsinoaceae</taxon>
        <taxon>Elsinoe</taxon>
    </lineage>
</organism>
<gene>
    <name evidence="6" type="ORF">KVT40_001889</name>
</gene>
<dbReference type="SUPFAM" id="SSF56112">
    <property type="entry name" value="Protein kinase-like (PK-like)"/>
    <property type="match status" value="1"/>
</dbReference>
<comment type="similarity">
    <text evidence="2">Belongs to the GMC oxidoreductase family.</text>
</comment>
<dbReference type="InterPro" id="IPR012132">
    <property type="entry name" value="GMC_OxRdtase"/>
</dbReference>
<dbReference type="OrthoDB" id="269227at2759"/>
<name>A0A8K0PFG1_9PEZI</name>
<evidence type="ECO:0000256" key="1">
    <source>
        <dbReference type="ARBA" id="ARBA00001974"/>
    </source>
</evidence>
<evidence type="ECO:0000313" key="7">
    <source>
        <dbReference type="Proteomes" id="UP000809789"/>
    </source>
</evidence>
<dbReference type="Gene3D" id="3.50.50.60">
    <property type="entry name" value="FAD/NAD(P)-binding domain"/>
    <property type="match status" value="1"/>
</dbReference>
<keyword evidence="4" id="KW-0274">FAD</keyword>
<keyword evidence="7" id="KW-1185">Reference proteome</keyword>
<dbReference type="GO" id="GO:0016614">
    <property type="term" value="F:oxidoreductase activity, acting on CH-OH group of donors"/>
    <property type="evidence" value="ECO:0007669"/>
    <property type="project" value="InterPro"/>
</dbReference>
<evidence type="ECO:0000256" key="3">
    <source>
        <dbReference type="ARBA" id="ARBA00022630"/>
    </source>
</evidence>
<feature type="domain" description="Glucose-methanol-choline oxidoreductase N-terminal" evidence="5">
    <location>
        <begin position="1063"/>
        <end position="1077"/>
    </location>
</feature>
<dbReference type="InterPro" id="IPR036188">
    <property type="entry name" value="FAD/NAD-bd_sf"/>
</dbReference>
<dbReference type="Gene3D" id="3.30.560.10">
    <property type="entry name" value="Glucose Oxidase, domain 3"/>
    <property type="match status" value="1"/>
</dbReference>
<dbReference type="Proteomes" id="UP000809789">
    <property type="component" value="Unassembled WGS sequence"/>
</dbReference>
<dbReference type="PANTHER" id="PTHR11552">
    <property type="entry name" value="GLUCOSE-METHANOL-CHOLINE GMC OXIDOREDUCTASE"/>
    <property type="match status" value="1"/>
</dbReference>
<evidence type="ECO:0000313" key="6">
    <source>
        <dbReference type="EMBL" id="KAG8630270.1"/>
    </source>
</evidence>
<protein>
    <recommendedName>
        <fullName evidence="5">Glucose-methanol-choline oxidoreductase N-terminal domain-containing protein</fullName>
    </recommendedName>
</protein>
<accession>A0A8K0PFG1</accession>
<dbReference type="InterPro" id="IPR000172">
    <property type="entry name" value="GMC_OxRdtase_N"/>
</dbReference>
<evidence type="ECO:0000256" key="2">
    <source>
        <dbReference type="ARBA" id="ARBA00010790"/>
    </source>
</evidence>
<dbReference type="SUPFAM" id="SSF54373">
    <property type="entry name" value="FAD-linked reductases, C-terminal domain"/>
    <property type="match status" value="1"/>
</dbReference>
<dbReference type="SUPFAM" id="SSF51905">
    <property type="entry name" value="FAD/NAD(P)-binding domain"/>
    <property type="match status" value="1"/>
</dbReference>
<keyword evidence="3" id="KW-0285">Flavoprotein</keyword>